<comment type="caution">
    <text evidence="11">The sequence shown here is derived from an EMBL/GenBank/DDBJ whole genome shotgun (WGS) entry which is preliminary data.</text>
</comment>
<keyword evidence="4" id="KW-0934">Plastid</keyword>
<evidence type="ECO:0000313" key="12">
    <source>
        <dbReference type="Proteomes" id="UP000636709"/>
    </source>
</evidence>
<name>A0A835EAM4_9POAL</name>
<evidence type="ECO:0000256" key="1">
    <source>
        <dbReference type="ARBA" id="ARBA00004229"/>
    </source>
</evidence>
<evidence type="ECO:0000256" key="9">
    <source>
        <dbReference type="SAM" id="MobiDB-lite"/>
    </source>
</evidence>
<keyword evidence="12" id="KW-1185">Reference proteome</keyword>
<keyword evidence="7" id="KW-0442">Lipid degradation</keyword>
<dbReference type="AlphaFoldDB" id="A0A835EAM4"/>
<evidence type="ECO:0000256" key="5">
    <source>
        <dbReference type="ARBA" id="ARBA00022801"/>
    </source>
</evidence>
<keyword evidence="8" id="KW-0443">Lipid metabolism</keyword>
<feature type="domain" description="Fungal lipase-type" evidence="10">
    <location>
        <begin position="246"/>
        <end position="405"/>
    </location>
</feature>
<evidence type="ECO:0000256" key="2">
    <source>
        <dbReference type="ARBA" id="ARBA00010701"/>
    </source>
</evidence>
<organism evidence="11 12">
    <name type="scientific">Digitaria exilis</name>
    <dbReference type="NCBI Taxonomy" id="1010633"/>
    <lineage>
        <taxon>Eukaryota</taxon>
        <taxon>Viridiplantae</taxon>
        <taxon>Streptophyta</taxon>
        <taxon>Embryophyta</taxon>
        <taxon>Tracheophyta</taxon>
        <taxon>Spermatophyta</taxon>
        <taxon>Magnoliopsida</taxon>
        <taxon>Liliopsida</taxon>
        <taxon>Poales</taxon>
        <taxon>Poaceae</taxon>
        <taxon>PACMAD clade</taxon>
        <taxon>Panicoideae</taxon>
        <taxon>Panicodae</taxon>
        <taxon>Paniceae</taxon>
        <taxon>Anthephorinae</taxon>
        <taxon>Digitaria</taxon>
    </lineage>
</organism>
<evidence type="ECO:0000313" key="11">
    <source>
        <dbReference type="EMBL" id="KAF8669941.1"/>
    </source>
</evidence>
<evidence type="ECO:0000256" key="8">
    <source>
        <dbReference type="ARBA" id="ARBA00023098"/>
    </source>
</evidence>
<evidence type="ECO:0000259" key="10">
    <source>
        <dbReference type="Pfam" id="PF01764"/>
    </source>
</evidence>
<dbReference type="GO" id="GO:0016042">
    <property type="term" value="P:lipid catabolic process"/>
    <property type="evidence" value="ECO:0007669"/>
    <property type="project" value="UniProtKB-KW"/>
</dbReference>
<comment type="similarity">
    <text evidence="2">Belongs to the AB hydrolase superfamily. Lipase family.</text>
</comment>
<evidence type="ECO:0000256" key="3">
    <source>
        <dbReference type="ARBA" id="ARBA00022528"/>
    </source>
</evidence>
<proteinExistence type="inferred from homology"/>
<reference evidence="11" key="1">
    <citation type="submission" date="2020-07" db="EMBL/GenBank/DDBJ databases">
        <title>Genome sequence and genetic diversity analysis of an under-domesticated orphan crop, white fonio (Digitaria exilis).</title>
        <authorList>
            <person name="Bennetzen J.L."/>
            <person name="Chen S."/>
            <person name="Ma X."/>
            <person name="Wang X."/>
            <person name="Yssel A.E.J."/>
            <person name="Chaluvadi S.R."/>
            <person name="Johnson M."/>
            <person name="Gangashetty P."/>
            <person name="Hamidou F."/>
            <person name="Sanogo M.D."/>
            <person name="Zwaenepoel A."/>
            <person name="Wallace J."/>
            <person name="Van De Peer Y."/>
            <person name="Van Deynze A."/>
        </authorList>
    </citation>
    <scope>NUCLEOTIDE SEQUENCE</scope>
    <source>
        <tissue evidence="11">Leaves</tissue>
    </source>
</reference>
<dbReference type="Proteomes" id="UP000636709">
    <property type="component" value="Unassembled WGS sequence"/>
</dbReference>
<feature type="region of interest" description="Disordered" evidence="9">
    <location>
        <begin position="82"/>
        <end position="103"/>
    </location>
</feature>
<dbReference type="SUPFAM" id="SSF53474">
    <property type="entry name" value="alpha/beta-Hydrolases"/>
    <property type="match status" value="1"/>
</dbReference>
<dbReference type="PANTHER" id="PTHR31403:SF65">
    <property type="entry name" value="OS08G0143600 PROTEIN"/>
    <property type="match status" value="1"/>
</dbReference>
<dbReference type="PANTHER" id="PTHR31403">
    <property type="entry name" value="PHOSPHOLIPASE A1-IBETA2, CHLOROPLASTIC"/>
    <property type="match status" value="1"/>
</dbReference>
<protein>
    <recommendedName>
        <fullName evidence="10">Fungal lipase-type domain-containing protein</fullName>
    </recommendedName>
</protein>
<keyword evidence="5" id="KW-0378">Hydrolase</keyword>
<evidence type="ECO:0000256" key="7">
    <source>
        <dbReference type="ARBA" id="ARBA00022963"/>
    </source>
</evidence>
<dbReference type="InterPro" id="IPR002921">
    <property type="entry name" value="Fungal_lipase-type"/>
</dbReference>
<sequence>MSTAAPPPSLTLHRSSVTSAARVTAAATAAPGNAAHLSNLDKLFRNRGASSVETTSPPATVSPVLGTKRRKQPLLRLPSFLTRRARGAGEDPTTSSAPAMSPRRLERLLQPVAPDGPSPRGNIAATWRRLHGEDGWRGLLDPLHPDLRREIVRYGEFVDAAYASFLSHPDASPVAGGHGHHRLSPPALPDAAYRVTAPLFATSSVKLPPWLATAAPCAAQRTSLVGYVAVCDSPGEVRRMGRRDIVIALRGTCTVLEWAENVRAGLVPATDGNNSDEKSSPETTSPAAAKVECGFWNIYKTAGEHSPSLSEMVVSEIRRLLEQYKGEELSITVTGHSLGAALAVLIADELAGGVAGEANAPVAVFSFGGPRVGNRAFAARAEARGARVLRVVNAHDVVPRFPPANLPLPGYADVGRELRLDSRASPFLRPDADVACCHDLEAYIHLVDGFLGSHCPFRDNAKRSILRLVKNQGGNVKQLYISKAKDLRIQLDSADMPGPMMLGRAGDMAGAAASTVVECVH</sequence>
<dbReference type="OrthoDB" id="426718at2759"/>
<dbReference type="Gramene" id="Dexi6A01G0003570.1">
    <property type="protein sequence ID" value="Dexi6A01G0003570.1:cds"/>
    <property type="gene ID" value="Dexi6A01G0003570"/>
</dbReference>
<dbReference type="Gene3D" id="3.40.50.1820">
    <property type="entry name" value="alpha/beta hydrolase"/>
    <property type="match status" value="1"/>
</dbReference>
<dbReference type="GO" id="GO:0004620">
    <property type="term" value="F:phospholipase activity"/>
    <property type="evidence" value="ECO:0007669"/>
    <property type="project" value="TreeGrafter"/>
</dbReference>
<comment type="subcellular location">
    <subcellularLocation>
        <location evidence="1">Plastid</location>
        <location evidence="1">Chloroplast</location>
    </subcellularLocation>
</comment>
<dbReference type="CDD" id="cd00519">
    <property type="entry name" value="Lipase_3"/>
    <property type="match status" value="1"/>
</dbReference>
<keyword evidence="3" id="KW-0150">Chloroplast</keyword>
<evidence type="ECO:0000256" key="6">
    <source>
        <dbReference type="ARBA" id="ARBA00022946"/>
    </source>
</evidence>
<feature type="region of interest" description="Disordered" evidence="9">
    <location>
        <begin position="267"/>
        <end position="286"/>
    </location>
</feature>
<dbReference type="GO" id="GO:0009507">
    <property type="term" value="C:chloroplast"/>
    <property type="evidence" value="ECO:0007669"/>
    <property type="project" value="UniProtKB-SubCell"/>
</dbReference>
<dbReference type="EMBL" id="JACEFO010002268">
    <property type="protein sequence ID" value="KAF8669941.1"/>
    <property type="molecule type" value="Genomic_DNA"/>
</dbReference>
<evidence type="ECO:0000256" key="4">
    <source>
        <dbReference type="ARBA" id="ARBA00022640"/>
    </source>
</evidence>
<dbReference type="InterPro" id="IPR029058">
    <property type="entry name" value="AB_hydrolase_fold"/>
</dbReference>
<gene>
    <name evidence="11" type="ORF">HU200_051123</name>
</gene>
<accession>A0A835EAM4</accession>
<keyword evidence="6" id="KW-0809">Transit peptide</keyword>
<dbReference type="Pfam" id="PF01764">
    <property type="entry name" value="Lipase_3"/>
    <property type="match status" value="1"/>
</dbReference>